<reference evidence="2 3" key="1">
    <citation type="journal article" date="2016" name="DNA Res.">
        <title>Genome sequence of Aspergillus luchuensis NBRC 4314.</title>
        <authorList>
            <person name="Yamada O."/>
            <person name="Machida M."/>
            <person name="Hosoyama A."/>
            <person name="Goto M."/>
            <person name="Takahashi T."/>
            <person name="Futagami T."/>
            <person name="Yamagata Y."/>
            <person name="Takeuchi M."/>
            <person name="Kobayashi T."/>
            <person name="Koike H."/>
            <person name="Abe K."/>
            <person name="Asai K."/>
            <person name="Arita M."/>
            <person name="Fujita N."/>
            <person name="Fukuda K."/>
            <person name="Higa K."/>
            <person name="Horikawa H."/>
            <person name="Ishikawa T."/>
            <person name="Jinno K."/>
            <person name="Kato Y."/>
            <person name="Kirimura K."/>
            <person name="Mizutani O."/>
            <person name="Nakasone K."/>
            <person name="Sano M."/>
            <person name="Shiraishi Y."/>
            <person name="Tsukahara M."/>
            <person name="Gomi K."/>
        </authorList>
    </citation>
    <scope>NUCLEOTIDE SEQUENCE [LARGE SCALE GENOMIC DNA]</scope>
    <source>
        <strain evidence="2 3">RIB 2604</strain>
    </source>
</reference>
<proteinExistence type="predicted"/>
<accession>A0A146FY82</accession>
<dbReference type="Proteomes" id="UP000075230">
    <property type="component" value="Unassembled WGS sequence"/>
</dbReference>
<sequence>MHFRVGQSGTIQSRLSSSRSLFNPQPRKGWNPVPWLDPQAPWGWRDSWLERVSQSTNVPGYCKFVSFWEYWTKSE</sequence>
<organism evidence="2 3">
    <name type="scientific">Aspergillus kawachii</name>
    <name type="common">White koji mold</name>
    <name type="synonym">Aspergillus awamori var. kawachi</name>
    <dbReference type="NCBI Taxonomy" id="1069201"/>
    <lineage>
        <taxon>Eukaryota</taxon>
        <taxon>Fungi</taxon>
        <taxon>Dikarya</taxon>
        <taxon>Ascomycota</taxon>
        <taxon>Pezizomycotina</taxon>
        <taxon>Eurotiomycetes</taxon>
        <taxon>Eurotiomycetidae</taxon>
        <taxon>Eurotiales</taxon>
        <taxon>Aspergillaceae</taxon>
        <taxon>Aspergillus</taxon>
        <taxon>Aspergillus subgen. Circumdati</taxon>
    </lineage>
</organism>
<protein>
    <submittedName>
        <fullName evidence="2">Similar to An08g12160</fullName>
    </submittedName>
</protein>
<evidence type="ECO:0000313" key="3">
    <source>
        <dbReference type="Proteomes" id="UP000075230"/>
    </source>
</evidence>
<evidence type="ECO:0000313" key="2">
    <source>
        <dbReference type="EMBL" id="GAT30287.1"/>
    </source>
</evidence>
<evidence type="ECO:0000256" key="1">
    <source>
        <dbReference type="SAM" id="MobiDB-lite"/>
    </source>
</evidence>
<dbReference type="AlphaFoldDB" id="A0A146FY82"/>
<reference evidence="3" key="2">
    <citation type="submission" date="2016-02" db="EMBL/GenBank/DDBJ databases">
        <title>Genome sequencing of Aspergillus luchuensis NBRC 4314.</title>
        <authorList>
            <person name="Yamada O."/>
        </authorList>
    </citation>
    <scope>NUCLEOTIDE SEQUENCE [LARGE SCALE GENOMIC DNA]</scope>
    <source>
        <strain evidence="3">RIB 2604</strain>
    </source>
</reference>
<feature type="compositionally biased region" description="Polar residues" evidence="1">
    <location>
        <begin position="7"/>
        <end position="23"/>
    </location>
</feature>
<dbReference type="EMBL" id="BCWF01000032">
    <property type="protein sequence ID" value="GAT30287.1"/>
    <property type="molecule type" value="Genomic_DNA"/>
</dbReference>
<gene>
    <name evidence="2" type="ORF">RIB2604_03302650</name>
</gene>
<feature type="region of interest" description="Disordered" evidence="1">
    <location>
        <begin position="1"/>
        <end position="34"/>
    </location>
</feature>
<name>A0A146FY82_ASPKA</name>
<comment type="caution">
    <text evidence="2">The sequence shown here is derived from an EMBL/GenBank/DDBJ whole genome shotgun (WGS) entry which is preliminary data.</text>
</comment>